<protein>
    <submittedName>
        <fullName evidence="1">Uncharacterized protein</fullName>
    </submittedName>
</protein>
<proteinExistence type="predicted"/>
<feature type="non-terminal residue" evidence="1">
    <location>
        <position position="86"/>
    </location>
</feature>
<dbReference type="EMBL" id="LAZR01027674">
    <property type="protein sequence ID" value="KKL64991.1"/>
    <property type="molecule type" value="Genomic_DNA"/>
</dbReference>
<dbReference type="AlphaFoldDB" id="A0A0F9EFF9"/>
<sequence>MTQEHTEAVDEITQAQQEIDAIQESPGEPQPPTMEQVRDLIQQQGQTHSRQIAGLASKIDTGLNAVRRDTEEWAKQQVGDLRSEMG</sequence>
<reference evidence="1" key="1">
    <citation type="journal article" date="2015" name="Nature">
        <title>Complex archaea that bridge the gap between prokaryotes and eukaryotes.</title>
        <authorList>
            <person name="Spang A."/>
            <person name="Saw J.H."/>
            <person name="Jorgensen S.L."/>
            <person name="Zaremba-Niedzwiedzka K."/>
            <person name="Martijn J."/>
            <person name="Lind A.E."/>
            <person name="van Eijk R."/>
            <person name="Schleper C."/>
            <person name="Guy L."/>
            <person name="Ettema T.J."/>
        </authorList>
    </citation>
    <scope>NUCLEOTIDE SEQUENCE</scope>
</reference>
<evidence type="ECO:0000313" key="1">
    <source>
        <dbReference type="EMBL" id="KKL64991.1"/>
    </source>
</evidence>
<accession>A0A0F9EFF9</accession>
<organism evidence="1">
    <name type="scientific">marine sediment metagenome</name>
    <dbReference type="NCBI Taxonomy" id="412755"/>
    <lineage>
        <taxon>unclassified sequences</taxon>
        <taxon>metagenomes</taxon>
        <taxon>ecological metagenomes</taxon>
    </lineage>
</organism>
<comment type="caution">
    <text evidence="1">The sequence shown here is derived from an EMBL/GenBank/DDBJ whole genome shotgun (WGS) entry which is preliminary data.</text>
</comment>
<name>A0A0F9EFF9_9ZZZZ</name>
<gene>
    <name evidence="1" type="ORF">LCGC14_2159460</name>
</gene>